<evidence type="ECO:0000256" key="1">
    <source>
        <dbReference type="SAM" id="MobiDB-lite"/>
    </source>
</evidence>
<dbReference type="Proteomes" id="UP000758701">
    <property type="component" value="Unassembled WGS sequence"/>
</dbReference>
<evidence type="ECO:0000313" key="4">
    <source>
        <dbReference type="Proteomes" id="UP000758701"/>
    </source>
</evidence>
<gene>
    <name evidence="3" type="ORF">KVH32_08185</name>
</gene>
<dbReference type="EMBL" id="JAHSTP010000002">
    <property type="protein sequence ID" value="MBZ6151152.1"/>
    <property type="molecule type" value="Genomic_DNA"/>
</dbReference>
<evidence type="ECO:0000313" key="3">
    <source>
        <dbReference type="EMBL" id="MBZ6151152.1"/>
    </source>
</evidence>
<reference evidence="3 4" key="1">
    <citation type="submission" date="2021-06" db="EMBL/GenBank/DDBJ databases">
        <title>Ecological speciation of a Streptomyces species isolated from different habitats and geographic origins.</title>
        <authorList>
            <person name="Wang J."/>
        </authorList>
    </citation>
    <scope>NUCLEOTIDE SEQUENCE [LARGE SCALE GENOMIC DNA]</scope>
    <source>
        <strain evidence="3 4">FXJ8.012</strain>
    </source>
</reference>
<proteinExistence type="predicted"/>
<name>A0ABS7W0V0_STROV</name>
<protein>
    <recommendedName>
        <fullName evidence="5">Serine/threonine protein kinase</fullName>
    </recommendedName>
</protein>
<keyword evidence="4" id="KW-1185">Reference proteome</keyword>
<evidence type="ECO:0000256" key="2">
    <source>
        <dbReference type="SAM" id="SignalP"/>
    </source>
</evidence>
<feature type="compositionally biased region" description="Low complexity" evidence="1">
    <location>
        <begin position="26"/>
        <end position="58"/>
    </location>
</feature>
<keyword evidence="2" id="KW-0732">Signal</keyword>
<feature type="region of interest" description="Disordered" evidence="1">
    <location>
        <begin position="26"/>
        <end position="114"/>
    </location>
</feature>
<feature type="compositionally biased region" description="Low complexity" evidence="1">
    <location>
        <begin position="89"/>
        <end position="102"/>
    </location>
</feature>
<feature type="chain" id="PRO_5046585903" description="Serine/threonine protein kinase" evidence="2">
    <location>
        <begin position="27"/>
        <end position="153"/>
    </location>
</feature>
<feature type="signal peptide" evidence="2">
    <location>
        <begin position="1"/>
        <end position="26"/>
    </location>
</feature>
<dbReference type="RefSeq" id="WP_224290238.1">
    <property type="nucleotide sequence ID" value="NZ_JAHSST010000002.1"/>
</dbReference>
<organism evidence="3 4">
    <name type="scientific">Streptomyces olivaceus</name>
    <dbReference type="NCBI Taxonomy" id="47716"/>
    <lineage>
        <taxon>Bacteria</taxon>
        <taxon>Bacillati</taxon>
        <taxon>Actinomycetota</taxon>
        <taxon>Actinomycetes</taxon>
        <taxon>Kitasatosporales</taxon>
        <taxon>Streptomycetaceae</taxon>
        <taxon>Streptomyces</taxon>
    </lineage>
</organism>
<sequence length="153" mass="14703">MRGGRAAAAVLLLAWALLGLPAPGAAETGAPPREQHRAATTAAPVPAVSAAAVEPAQTPETAQTPVPGETTVPGETAGEPVPCHGGPSRGHVGVRAPRAAGGAENGRGTGCAPAPARDARAAVAGPLPAGAAADGPGAGRVPGDVTRLQTFRC</sequence>
<evidence type="ECO:0008006" key="5">
    <source>
        <dbReference type="Google" id="ProtNLM"/>
    </source>
</evidence>
<accession>A0ABS7W0V0</accession>
<comment type="caution">
    <text evidence="3">The sequence shown here is derived from an EMBL/GenBank/DDBJ whole genome shotgun (WGS) entry which is preliminary data.</text>
</comment>